<evidence type="ECO:0000313" key="1">
    <source>
        <dbReference type="EMBL" id="MFC5217320.1"/>
    </source>
</evidence>
<dbReference type="EMBL" id="JBHSKM010000019">
    <property type="protein sequence ID" value="MFC5217320.1"/>
    <property type="molecule type" value="Genomic_DNA"/>
</dbReference>
<keyword evidence="2" id="KW-1185">Reference proteome</keyword>
<sequence length="70" mass="7450">MSVPAPAIPFLVRLADGRTWGAAEFPGGFVCVYHPDEINVCTIATSADALVTDRTPGDPLYGAIVEQYEP</sequence>
<accession>A0ABW0CN74</accession>
<name>A0ABW0CN74_STRCD</name>
<comment type="caution">
    <text evidence="1">The sequence shown here is derived from an EMBL/GenBank/DDBJ whole genome shotgun (WGS) entry which is preliminary data.</text>
</comment>
<dbReference type="Proteomes" id="UP001596263">
    <property type="component" value="Unassembled WGS sequence"/>
</dbReference>
<organism evidence="1 2">
    <name type="scientific">Streptomyces coerulescens</name>
    <dbReference type="NCBI Taxonomy" id="29304"/>
    <lineage>
        <taxon>Bacteria</taxon>
        <taxon>Bacillati</taxon>
        <taxon>Actinomycetota</taxon>
        <taxon>Actinomycetes</taxon>
        <taxon>Kitasatosporales</taxon>
        <taxon>Streptomycetaceae</taxon>
        <taxon>Streptomyces</taxon>
    </lineage>
</organism>
<reference evidence="2" key="1">
    <citation type="journal article" date="2019" name="Int. J. Syst. Evol. Microbiol.">
        <title>The Global Catalogue of Microorganisms (GCM) 10K type strain sequencing project: providing services to taxonomists for standard genome sequencing and annotation.</title>
        <authorList>
            <consortium name="The Broad Institute Genomics Platform"/>
            <consortium name="The Broad Institute Genome Sequencing Center for Infectious Disease"/>
            <person name="Wu L."/>
            <person name="Ma J."/>
        </authorList>
    </citation>
    <scope>NUCLEOTIDE SEQUENCE [LARGE SCALE GENOMIC DNA]</scope>
    <source>
        <strain evidence="2">KCTC 42586</strain>
    </source>
</reference>
<proteinExistence type="predicted"/>
<protein>
    <submittedName>
        <fullName evidence="1">Uncharacterized protein</fullName>
    </submittedName>
</protein>
<gene>
    <name evidence="1" type="ORF">ACFPQ9_26120</name>
</gene>
<evidence type="ECO:0000313" key="2">
    <source>
        <dbReference type="Proteomes" id="UP001596263"/>
    </source>
</evidence>
<dbReference type="RefSeq" id="WP_380857929.1">
    <property type="nucleotide sequence ID" value="NZ_JBHSKM010000019.1"/>
</dbReference>